<proteinExistence type="inferred from homology"/>
<dbReference type="Pfam" id="PF05423">
    <property type="entry name" value="Mycobact_memb"/>
    <property type="match status" value="1"/>
</dbReference>
<dbReference type="EMBL" id="JAFFZE010000009">
    <property type="protein sequence ID" value="MCT2583571.1"/>
    <property type="molecule type" value="Genomic_DNA"/>
</dbReference>
<comment type="similarity">
    <text evidence="2">Belongs to the MmpS family.</text>
</comment>
<feature type="transmembrane region" description="Helical" evidence="7">
    <location>
        <begin position="102"/>
        <end position="123"/>
    </location>
</feature>
<evidence type="ECO:0000256" key="1">
    <source>
        <dbReference type="ARBA" id="ARBA00004236"/>
    </source>
</evidence>
<evidence type="ECO:0000256" key="6">
    <source>
        <dbReference type="ARBA" id="ARBA00023136"/>
    </source>
</evidence>
<dbReference type="Proteomes" id="UP001156441">
    <property type="component" value="Unassembled WGS sequence"/>
</dbReference>
<evidence type="ECO:0000313" key="8">
    <source>
        <dbReference type="EMBL" id="MCT2583571.1"/>
    </source>
</evidence>
<keyword evidence="3" id="KW-1003">Cell membrane</keyword>
<protein>
    <submittedName>
        <fullName evidence="8">DUF4190 domain-containing protein</fullName>
    </submittedName>
</protein>
<keyword evidence="4 7" id="KW-0812">Transmembrane</keyword>
<dbReference type="InterPro" id="IPR038468">
    <property type="entry name" value="MmpS_C"/>
</dbReference>
<keyword evidence="5 7" id="KW-1133">Transmembrane helix</keyword>
<evidence type="ECO:0000256" key="5">
    <source>
        <dbReference type="ARBA" id="ARBA00022989"/>
    </source>
</evidence>
<accession>A0ABT2J797</accession>
<keyword evidence="9" id="KW-1185">Reference proteome</keyword>
<keyword evidence="6 7" id="KW-0472">Membrane</keyword>
<evidence type="ECO:0000256" key="7">
    <source>
        <dbReference type="SAM" id="Phobius"/>
    </source>
</evidence>
<evidence type="ECO:0000256" key="3">
    <source>
        <dbReference type="ARBA" id="ARBA00022475"/>
    </source>
</evidence>
<evidence type="ECO:0000256" key="4">
    <source>
        <dbReference type="ARBA" id="ARBA00022692"/>
    </source>
</evidence>
<organism evidence="8 9">
    <name type="scientific">Actinophytocola gossypii</name>
    <dbReference type="NCBI Taxonomy" id="2812003"/>
    <lineage>
        <taxon>Bacteria</taxon>
        <taxon>Bacillati</taxon>
        <taxon>Actinomycetota</taxon>
        <taxon>Actinomycetes</taxon>
        <taxon>Pseudonocardiales</taxon>
        <taxon>Pseudonocardiaceae</taxon>
    </lineage>
</organism>
<evidence type="ECO:0000256" key="2">
    <source>
        <dbReference type="ARBA" id="ARBA00007531"/>
    </source>
</evidence>
<feature type="transmembrane region" description="Helical" evidence="7">
    <location>
        <begin position="67"/>
        <end position="90"/>
    </location>
</feature>
<dbReference type="Gene3D" id="2.60.40.2880">
    <property type="entry name" value="MmpS1-5, C-terminal soluble domain"/>
    <property type="match status" value="1"/>
</dbReference>
<comment type="subcellular location">
    <subcellularLocation>
        <location evidence="1">Cell membrane</location>
    </subcellularLocation>
</comment>
<name>A0ABT2J797_9PSEU</name>
<evidence type="ECO:0000313" key="9">
    <source>
        <dbReference type="Proteomes" id="UP001156441"/>
    </source>
</evidence>
<sequence>MNASTFANDATGAHSLLVSAAHQKRERIPVSQTHYDQNPPAPARQPSNGLGTTGFVLGLVGLVLSPIPFIGVVAWPLVVLGIIFSAIGFARTRSGRATNKGLSIAGLVLSVVGLGVCLVWVFIVNAAVEEVEEEANREVTITYEVTGDAPAVDVDYTTYGDAVSSAQETGVPLPWSKEVRTEGLVKGGSLLVTTGEQGGSATCRVLVDGREAQTATASGPFAMADCSGF</sequence>
<reference evidence="8 9" key="1">
    <citation type="submission" date="2021-02" db="EMBL/GenBank/DDBJ databases">
        <title>Actinophytocola xerophila sp. nov., isolated from soil of cotton cropping field.</title>
        <authorList>
            <person name="Huang R."/>
            <person name="Chen X."/>
            <person name="Ge X."/>
            <person name="Liu W."/>
        </authorList>
    </citation>
    <scope>NUCLEOTIDE SEQUENCE [LARGE SCALE GENOMIC DNA]</scope>
    <source>
        <strain evidence="8 9">S1-96</strain>
    </source>
</reference>
<comment type="caution">
    <text evidence="8">The sequence shown here is derived from an EMBL/GenBank/DDBJ whole genome shotgun (WGS) entry which is preliminary data.</text>
</comment>
<gene>
    <name evidence="8" type="ORF">JT362_10630</name>
</gene>
<dbReference type="InterPro" id="IPR008693">
    <property type="entry name" value="MmpS"/>
</dbReference>